<dbReference type="InterPro" id="IPR027417">
    <property type="entry name" value="P-loop_NTPase"/>
</dbReference>
<keyword evidence="1" id="KW-0805">Transcription regulation</keyword>
<evidence type="ECO:0000256" key="1">
    <source>
        <dbReference type="ARBA" id="ARBA00023015"/>
    </source>
</evidence>
<name>D6U7K1_KTERA</name>
<dbReference type="InterPro" id="IPR041617">
    <property type="entry name" value="TPR_MalT"/>
</dbReference>
<feature type="region of interest" description="Disordered" evidence="4">
    <location>
        <begin position="1011"/>
        <end position="1030"/>
    </location>
</feature>
<keyword evidence="7" id="KW-1185">Reference proteome</keyword>
<dbReference type="GO" id="GO:0003677">
    <property type="term" value="F:DNA binding"/>
    <property type="evidence" value="ECO:0007669"/>
    <property type="project" value="UniProtKB-KW"/>
</dbReference>
<reference evidence="6 7" key="1">
    <citation type="journal article" date="2011" name="Stand. Genomic Sci.">
        <title>Non-contiguous finished genome sequence and contextual data of the filamentous soil bacterium Ktedonobacter racemifer type strain (SOSP1-21).</title>
        <authorList>
            <person name="Chang Y.J."/>
            <person name="Land M."/>
            <person name="Hauser L."/>
            <person name="Chertkov O."/>
            <person name="Del Rio T.G."/>
            <person name="Nolan M."/>
            <person name="Copeland A."/>
            <person name="Tice H."/>
            <person name="Cheng J.F."/>
            <person name="Lucas S."/>
            <person name="Han C."/>
            <person name="Goodwin L."/>
            <person name="Pitluck S."/>
            <person name="Ivanova N."/>
            <person name="Ovchinikova G."/>
            <person name="Pati A."/>
            <person name="Chen A."/>
            <person name="Palaniappan K."/>
            <person name="Mavromatis K."/>
            <person name="Liolios K."/>
            <person name="Brettin T."/>
            <person name="Fiebig A."/>
            <person name="Rohde M."/>
            <person name="Abt B."/>
            <person name="Goker M."/>
            <person name="Detter J.C."/>
            <person name="Woyke T."/>
            <person name="Bristow J."/>
            <person name="Eisen J.A."/>
            <person name="Markowitz V."/>
            <person name="Hugenholtz P."/>
            <person name="Kyrpides N.C."/>
            <person name="Klenk H.P."/>
            <person name="Lapidus A."/>
        </authorList>
    </citation>
    <scope>NUCLEOTIDE SEQUENCE [LARGE SCALE GENOMIC DNA]</scope>
    <source>
        <strain evidence="7">DSM 44963</strain>
    </source>
</reference>
<dbReference type="PANTHER" id="PTHR44688">
    <property type="entry name" value="DNA-BINDING TRANSCRIPTIONAL ACTIVATOR DEVR_DOSR"/>
    <property type="match status" value="1"/>
</dbReference>
<keyword evidence="2" id="KW-0238">DNA-binding</keyword>
<dbReference type="PRINTS" id="PR00038">
    <property type="entry name" value="HTHLUXR"/>
</dbReference>
<dbReference type="SUPFAM" id="SSF48452">
    <property type="entry name" value="TPR-like"/>
    <property type="match status" value="1"/>
</dbReference>
<dbReference type="eggNOG" id="COG2909">
    <property type="taxonomic scope" value="Bacteria"/>
</dbReference>
<dbReference type="Pfam" id="PF17874">
    <property type="entry name" value="TPR_MalT"/>
    <property type="match status" value="1"/>
</dbReference>
<dbReference type="InterPro" id="IPR016032">
    <property type="entry name" value="Sig_transdc_resp-reg_C-effctor"/>
</dbReference>
<dbReference type="InterPro" id="IPR036388">
    <property type="entry name" value="WH-like_DNA-bd_sf"/>
</dbReference>
<dbReference type="SUPFAM" id="SSF46894">
    <property type="entry name" value="C-terminal effector domain of the bipartite response regulators"/>
    <property type="match status" value="1"/>
</dbReference>
<dbReference type="GO" id="GO:0006355">
    <property type="term" value="P:regulation of DNA-templated transcription"/>
    <property type="evidence" value="ECO:0007669"/>
    <property type="project" value="InterPro"/>
</dbReference>
<evidence type="ECO:0000259" key="5">
    <source>
        <dbReference type="PROSITE" id="PS50043"/>
    </source>
</evidence>
<dbReference type="SUPFAM" id="SSF52540">
    <property type="entry name" value="P-loop containing nucleoside triphosphate hydrolases"/>
    <property type="match status" value="1"/>
</dbReference>
<dbReference type="SMART" id="SM00421">
    <property type="entry name" value="HTH_LUXR"/>
    <property type="match status" value="1"/>
</dbReference>
<evidence type="ECO:0000313" key="6">
    <source>
        <dbReference type="EMBL" id="EFH79862.1"/>
    </source>
</evidence>
<evidence type="ECO:0000313" key="7">
    <source>
        <dbReference type="Proteomes" id="UP000004508"/>
    </source>
</evidence>
<dbReference type="EMBL" id="ADVG01000005">
    <property type="protein sequence ID" value="EFH79862.1"/>
    <property type="molecule type" value="Genomic_DNA"/>
</dbReference>
<dbReference type="PROSITE" id="PS50043">
    <property type="entry name" value="HTH_LUXR_2"/>
    <property type="match status" value="1"/>
</dbReference>
<feature type="domain" description="HTH luxR-type" evidence="5">
    <location>
        <begin position="1026"/>
        <end position="1091"/>
    </location>
</feature>
<dbReference type="InterPro" id="IPR000792">
    <property type="entry name" value="Tscrpt_reg_LuxR_C"/>
</dbReference>
<sequence>MLYSLYVGELGIKPEVGKESMPKPSTHTLIWSAQSKIYVLVIPNHPPQEIVPGNEEPWVAWLTMHSSFSFQGQYGHLSVLKESRPRGVGYWYAYHTKEGQTRKRYLGRSALVTLARLEEVAQDLGSKPSPAQVPLPPVPSSEQRGVLLSTKLSPPRLPSSLVERSRLLVELDAARSHPVTLVCAPAGSGKTTLLSAWAVSLQQAGRGRVEGTKREEAKQAVTWLSLDALDTEAIRFWTSIIAALRAGLPTIGEEALALLRLAPSPPLSTILTTLLNELAQVGAEIILILDDYHVIKDQAIHESLLFLIDHLPANLHLVLATRIDPELPLSRWRVRGQLIEIRNQDLRFTQAEAAGFLLQRMGLPLTEDDVAILTKRTEGWIASLQLAVLSLRKQQDLSGWIADFAGSSRFVLDYVQQDILAPLPVPLQHFLFQTSIVTRMNAALCQAITAAPTREVCQQMLEEVERANLFLVPLDEQRQWYRFHDLFREALLARLHSAQPQLVPLLHIRAASFYEAAGEWQEAIAHALSAPDYALAASLMEQAAPHFWLRGQVSTVHTWIVALPDAVLRAHLRLALGAALRFIDAVNLNNATLHANMVAQVEHTFTHMEELLRRSLQWTLSETEVTLIERSLRLLRAWIELRTIARHGDIKRLRLLSQEIEALPQDAEVSWNIIPLSIAFWLAAVYQGEGASLIPRLRSAKQQMIEAGDSPVTIRVMSWLALTYTQAAQLHLAHQQCLEALALVERIGRPTALAGYLYYTLFFIFYAWNRLEEASDWLQRMVRSAQDWQQVELLAMGEIFAARLALARGDPSRAEEALHRLEALVEQEGFAHFALWVNTLRVQCWLAQGKLAEASEWAAQSTLSPETWNPLRRWEVLMLVRVLLAQQQYAQAVETLSNFSQYFDQPGAFDAAPEWMALFVMALHHAGKPEQAADVAARLLALTEPEGYARVYLDTGEPLMQQVLRVLLQTRQDDASSAAAGAISRSSLSQWLSTFEQKETDAAHHVLRRSAKTPTFQSEPRAAKGRQQTVESLSPQELKVLRLLVAGYTYAEMAQTLIVSVHTIKTQVSSIYRKLDVSRRAEAIAATHHLDLL</sequence>
<dbReference type="AlphaFoldDB" id="D6U7K1"/>
<dbReference type="Pfam" id="PF25873">
    <property type="entry name" value="WHD_MalT"/>
    <property type="match status" value="1"/>
</dbReference>
<evidence type="ECO:0000256" key="3">
    <source>
        <dbReference type="ARBA" id="ARBA00023163"/>
    </source>
</evidence>
<dbReference type="InParanoid" id="D6U7K1"/>
<organism evidence="6 7">
    <name type="scientific">Ktedonobacter racemifer DSM 44963</name>
    <dbReference type="NCBI Taxonomy" id="485913"/>
    <lineage>
        <taxon>Bacteria</taxon>
        <taxon>Bacillati</taxon>
        <taxon>Chloroflexota</taxon>
        <taxon>Ktedonobacteria</taxon>
        <taxon>Ktedonobacterales</taxon>
        <taxon>Ktedonobacteraceae</taxon>
        <taxon>Ktedonobacter</taxon>
    </lineage>
</organism>
<dbReference type="InterPro" id="IPR003593">
    <property type="entry name" value="AAA+_ATPase"/>
</dbReference>
<dbReference type="Gene3D" id="1.10.10.10">
    <property type="entry name" value="Winged helix-like DNA-binding domain superfamily/Winged helix DNA-binding domain"/>
    <property type="match status" value="1"/>
</dbReference>
<protein>
    <submittedName>
        <fullName evidence="6">ATP-dependent transcriptional regulator, MalT-like, LuxR family</fullName>
    </submittedName>
</protein>
<dbReference type="Proteomes" id="UP000004508">
    <property type="component" value="Unassembled WGS sequence"/>
</dbReference>
<proteinExistence type="predicted"/>
<accession>D6U7K1</accession>
<gene>
    <name evidence="6" type="ORF">Krac_0380</name>
</gene>
<dbReference type="InterPro" id="IPR059106">
    <property type="entry name" value="WHD_MalT"/>
</dbReference>
<dbReference type="CDD" id="cd06170">
    <property type="entry name" value="LuxR_C_like"/>
    <property type="match status" value="1"/>
</dbReference>
<dbReference type="InterPro" id="IPR011990">
    <property type="entry name" value="TPR-like_helical_dom_sf"/>
</dbReference>
<dbReference type="Gene3D" id="1.25.40.10">
    <property type="entry name" value="Tetratricopeptide repeat domain"/>
    <property type="match status" value="1"/>
</dbReference>
<dbReference type="Gene3D" id="3.40.50.300">
    <property type="entry name" value="P-loop containing nucleotide triphosphate hydrolases"/>
    <property type="match status" value="1"/>
</dbReference>
<evidence type="ECO:0000256" key="4">
    <source>
        <dbReference type="SAM" id="MobiDB-lite"/>
    </source>
</evidence>
<dbReference type="Pfam" id="PF00196">
    <property type="entry name" value="GerE"/>
    <property type="match status" value="1"/>
</dbReference>
<dbReference type="PANTHER" id="PTHR44688:SF16">
    <property type="entry name" value="DNA-BINDING TRANSCRIPTIONAL ACTIVATOR DEVR_DOSR"/>
    <property type="match status" value="1"/>
</dbReference>
<keyword evidence="3" id="KW-0804">Transcription</keyword>
<evidence type="ECO:0000256" key="2">
    <source>
        <dbReference type="ARBA" id="ARBA00023125"/>
    </source>
</evidence>
<dbReference type="SMART" id="SM00382">
    <property type="entry name" value="AAA"/>
    <property type="match status" value="1"/>
</dbReference>
<comment type="caution">
    <text evidence="6">The sequence shown here is derived from an EMBL/GenBank/DDBJ whole genome shotgun (WGS) entry which is preliminary data.</text>
</comment>